<comment type="caution">
    <text evidence="2">The sequence shown here is derived from an EMBL/GenBank/DDBJ whole genome shotgun (WGS) entry which is preliminary data.</text>
</comment>
<protein>
    <recommendedName>
        <fullName evidence="4">Gas vesicle protein</fullName>
    </recommendedName>
</protein>
<accession>A0A919UDJ1</accession>
<evidence type="ECO:0000256" key="1">
    <source>
        <dbReference type="SAM" id="MobiDB-lite"/>
    </source>
</evidence>
<keyword evidence="3" id="KW-1185">Reference proteome</keyword>
<organism evidence="2 3">
    <name type="scientific">Dactylosporangium siamense</name>
    <dbReference type="NCBI Taxonomy" id="685454"/>
    <lineage>
        <taxon>Bacteria</taxon>
        <taxon>Bacillati</taxon>
        <taxon>Actinomycetota</taxon>
        <taxon>Actinomycetes</taxon>
        <taxon>Micromonosporales</taxon>
        <taxon>Micromonosporaceae</taxon>
        <taxon>Dactylosporangium</taxon>
    </lineage>
</organism>
<evidence type="ECO:0000313" key="3">
    <source>
        <dbReference type="Proteomes" id="UP000660611"/>
    </source>
</evidence>
<dbReference type="Proteomes" id="UP000660611">
    <property type="component" value="Unassembled WGS sequence"/>
</dbReference>
<name>A0A919UDJ1_9ACTN</name>
<dbReference type="Pfam" id="PF05800">
    <property type="entry name" value="GvpO"/>
    <property type="match status" value="1"/>
</dbReference>
<dbReference type="InterPro" id="IPR008634">
    <property type="entry name" value="Gas-vesicle_GvpO"/>
</dbReference>
<evidence type="ECO:0000313" key="2">
    <source>
        <dbReference type="EMBL" id="GIG47966.1"/>
    </source>
</evidence>
<reference evidence="2" key="1">
    <citation type="submission" date="2021-01" db="EMBL/GenBank/DDBJ databases">
        <title>Whole genome shotgun sequence of Dactylosporangium siamense NBRC 106093.</title>
        <authorList>
            <person name="Komaki H."/>
            <person name="Tamura T."/>
        </authorList>
    </citation>
    <scope>NUCLEOTIDE SEQUENCE</scope>
    <source>
        <strain evidence="2">NBRC 106093</strain>
    </source>
</reference>
<dbReference type="EMBL" id="BONQ01000091">
    <property type="protein sequence ID" value="GIG47966.1"/>
    <property type="molecule type" value="Genomic_DNA"/>
</dbReference>
<gene>
    <name evidence="2" type="ORF">Dsi01nite_060070</name>
</gene>
<feature type="region of interest" description="Disordered" evidence="1">
    <location>
        <begin position="1"/>
        <end position="41"/>
    </location>
</feature>
<evidence type="ECO:0008006" key="4">
    <source>
        <dbReference type="Google" id="ProtNLM"/>
    </source>
</evidence>
<feature type="compositionally biased region" description="Basic and acidic residues" evidence="1">
    <location>
        <begin position="23"/>
        <end position="33"/>
    </location>
</feature>
<sequence length="117" mass="13016">MPGGRTAADRRADEVYDEDYDERAERSQRRPREALSPATVTQAVLRDVAELTGKQPSGVTALERDDDGWVVEVEVVEERRVPSSGDILSIYRAQASAAGALTGFRRVRRYQRGHGDD</sequence>
<proteinExistence type="predicted"/>
<dbReference type="AlphaFoldDB" id="A0A919UDJ1"/>
<dbReference type="GO" id="GO:0031412">
    <property type="term" value="P:gas vesicle organization"/>
    <property type="evidence" value="ECO:0007669"/>
    <property type="project" value="InterPro"/>
</dbReference>